<proteinExistence type="inferred from homology"/>
<dbReference type="InterPro" id="IPR036388">
    <property type="entry name" value="WH-like_DNA-bd_sf"/>
</dbReference>
<dbReference type="RefSeq" id="WP_299583807.1">
    <property type="nucleotide sequence ID" value="NZ_JBGMEL010000002.1"/>
</dbReference>
<evidence type="ECO:0000313" key="6">
    <source>
        <dbReference type="EMBL" id="MFA0789386.1"/>
    </source>
</evidence>
<comment type="similarity">
    <text evidence="1">Belongs to the LysR transcriptional regulatory family.</text>
</comment>
<evidence type="ECO:0000256" key="1">
    <source>
        <dbReference type="ARBA" id="ARBA00009437"/>
    </source>
</evidence>
<dbReference type="EMBL" id="JBGMEL010000002">
    <property type="protein sequence ID" value="MFA0789386.1"/>
    <property type="molecule type" value="Genomic_DNA"/>
</dbReference>
<dbReference type="SUPFAM" id="SSF53850">
    <property type="entry name" value="Periplasmic binding protein-like II"/>
    <property type="match status" value="1"/>
</dbReference>
<evidence type="ECO:0000256" key="3">
    <source>
        <dbReference type="ARBA" id="ARBA00023125"/>
    </source>
</evidence>
<dbReference type="InterPro" id="IPR036390">
    <property type="entry name" value="WH_DNA-bd_sf"/>
</dbReference>
<dbReference type="SUPFAM" id="SSF46785">
    <property type="entry name" value="Winged helix' DNA-binding domain"/>
    <property type="match status" value="1"/>
</dbReference>
<keyword evidence="2" id="KW-0805">Transcription regulation</keyword>
<protein>
    <submittedName>
        <fullName evidence="6">LysR family transcriptional regulator</fullName>
    </submittedName>
</protein>
<accession>A0ABV4NKK8</accession>
<evidence type="ECO:0000313" key="7">
    <source>
        <dbReference type="Proteomes" id="UP001569414"/>
    </source>
</evidence>
<dbReference type="PANTHER" id="PTHR30126:SF91">
    <property type="entry name" value="LYSR FAMILY TRANSCRIPTIONAL REGULATOR"/>
    <property type="match status" value="1"/>
</dbReference>
<keyword evidence="4" id="KW-0804">Transcription</keyword>
<dbReference type="InterPro" id="IPR005119">
    <property type="entry name" value="LysR_subst-bd"/>
</dbReference>
<evidence type="ECO:0000256" key="4">
    <source>
        <dbReference type="ARBA" id="ARBA00023163"/>
    </source>
</evidence>
<evidence type="ECO:0000256" key="2">
    <source>
        <dbReference type="ARBA" id="ARBA00023015"/>
    </source>
</evidence>
<reference evidence="6 7" key="1">
    <citation type="submission" date="2024-08" db="EMBL/GenBank/DDBJ databases">
        <authorList>
            <person name="Ishaq N."/>
        </authorList>
    </citation>
    <scope>NUCLEOTIDE SEQUENCE [LARGE SCALE GENOMIC DNA]</scope>
    <source>
        <strain evidence="6 7">JCM 30400</strain>
    </source>
</reference>
<dbReference type="PRINTS" id="PR00039">
    <property type="entry name" value="HTHLYSR"/>
</dbReference>
<dbReference type="PROSITE" id="PS50931">
    <property type="entry name" value="HTH_LYSR"/>
    <property type="match status" value="1"/>
</dbReference>
<dbReference type="Proteomes" id="UP001569414">
    <property type="component" value="Unassembled WGS sequence"/>
</dbReference>
<dbReference type="Pfam" id="PF00126">
    <property type="entry name" value="HTH_1"/>
    <property type="match status" value="1"/>
</dbReference>
<dbReference type="Gene3D" id="3.40.190.290">
    <property type="match status" value="1"/>
</dbReference>
<dbReference type="Gene3D" id="1.10.10.10">
    <property type="entry name" value="Winged helix-like DNA-binding domain superfamily/Winged helix DNA-binding domain"/>
    <property type="match status" value="1"/>
</dbReference>
<name>A0ABV4NKK8_9GAMM</name>
<dbReference type="CDD" id="cd05466">
    <property type="entry name" value="PBP2_LTTR_substrate"/>
    <property type="match status" value="1"/>
</dbReference>
<keyword evidence="3" id="KW-0238">DNA-binding</keyword>
<sequence>MLTLNTDQLHTFVRACELDSFSAVARELGRAQSSISANIQNLELDLGLELFDRSGKYPRPTAAAQALLPLARQALGQLQRFQQAADSYQRGEEPLLRILFEELVMPDRLNDVLATFSHRFPHTQLQLSSASSEQAVACVSRGEADFAFVTTRDNYPSALDFNTLGRQQILCLAPPDHPLAQQQPASLSEAARHRQIIVAGVNSQHRWQLSAQTWICDSLLQALDLACKGIGWVNAPYELARPFLKSGKLVELKLTSALSTWSLDVDLLWSAKSAQGQAGLWFAREARRLYGNYYSPPIAFSDRT</sequence>
<feature type="domain" description="HTH lysR-type" evidence="5">
    <location>
        <begin position="4"/>
        <end position="61"/>
    </location>
</feature>
<dbReference type="InterPro" id="IPR000847">
    <property type="entry name" value="LysR_HTH_N"/>
</dbReference>
<comment type="caution">
    <text evidence="6">The sequence shown here is derived from an EMBL/GenBank/DDBJ whole genome shotgun (WGS) entry which is preliminary data.</text>
</comment>
<dbReference type="PANTHER" id="PTHR30126">
    <property type="entry name" value="HTH-TYPE TRANSCRIPTIONAL REGULATOR"/>
    <property type="match status" value="1"/>
</dbReference>
<dbReference type="Pfam" id="PF03466">
    <property type="entry name" value="LysR_substrate"/>
    <property type="match status" value="1"/>
</dbReference>
<evidence type="ECO:0000259" key="5">
    <source>
        <dbReference type="PROSITE" id="PS50931"/>
    </source>
</evidence>
<organism evidence="6 7">
    <name type="scientific">Microbulbifer echini</name>
    <dbReference type="NCBI Taxonomy" id="1529067"/>
    <lineage>
        <taxon>Bacteria</taxon>
        <taxon>Pseudomonadati</taxon>
        <taxon>Pseudomonadota</taxon>
        <taxon>Gammaproteobacteria</taxon>
        <taxon>Cellvibrionales</taxon>
        <taxon>Microbulbiferaceae</taxon>
        <taxon>Microbulbifer</taxon>
    </lineage>
</organism>
<keyword evidence="7" id="KW-1185">Reference proteome</keyword>
<gene>
    <name evidence="6" type="ORF">ACCI51_02440</name>
</gene>